<dbReference type="Proteomes" id="UP000008021">
    <property type="component" value="Chromosome 1"/>
</dbReference>
<evidence type="ECO:0000256" key="1">
    <source>
        <dbReference type="SAM" id="MobiDB-lite"/>
    </source>
</evidence>
<dbReference type="STRING" id="40149.A0A0E0C6G4"/>
<evidence type="ECO:0000313" key="4">
    <source>
        <dbReference type="Proteomes" id="UP000008021"/>
    </source>
</evidence>
<feature type="compositionally biased region" description="Low complexity" evidence="1">
    <location>
        <begin position="288"/>
        <end position="297"/>
    </location>
</feature>
<dbReference type="eggNOG" id="ENOG502RK6X">
    <property type="taxonomic scope" value="Eukaryota"/>
</dbReference>
<dbReference type="Pfam" id="PF23324">
    <property type="entry name" value="DUF7086"/>
    <property type="match status" value="1"/>
</dbReference>
<evidence type="ECO:0000313" key="3">
    <source>
        <dbReference type="EnsemblPlants" id="OMERI01G25080.1"/>
    </source>
</evidence>
<reference evidence="3" key="2">
    <citation type="submission" date="2018-05" db="EMBL/GenBank/DDBJ databases">
        <title>OmerRS3 (Oryza meridionalis Reference Sequence Version 3).</title>
        <authorList>
            <person name="Zhang J."/>
            <person name="Kudrna D."/>
            <person name="Lee S."/>
            <person name="Talag J."/>
            <person name="Welchert J."/>
            <person name="Wing R.A."/>
        </authorList>
    </citation>
    <scope>NUCLEOTIDE SEQUENCE [LARGE SCALE GENOMIC DNA]</scope>
    <source>
        <strain evidence="3">cv. OR44</strain>
    </source>
</reference>
<dbReference type="PANTHER" id="PTHR34272">
    <property type="entry name" value="EXPRESSED PROTEIN"/>
    <property type="match status" value="1"/>
</dbReference>
<feature type="region of interest" description="Disordered" evidence="1">
    <location>
        <begin position="280"/>
        <end position="340"/>
    </location>
</feature>
<dbReference type="EnsemblPlants" id="OMERI01G25080.1">
    <property type="protein sequence ID" value="OMERI01G25080.1"/>
    <property type="gene ID" value="OMERI01G25080"/>
</dbReference>
<organism evidence="3">
    <name type="scientific">Oryza meridionalis</name>
    <dbReference type="NCBI Taxonomy" id="40149"/>
    <lineage>
        <taxon>Eukaryota</taxon>
        <taxon>Viridiplantae</taxon>
        <taxon>Streptophyta</taxon>
        <taxon>Embryophyta</taxon>
        <taxon>Tracheophyta</taxon>
        <taxon>Spermatophyta</taxon>
        <taxon>Magnoliopsida</taxon>
        <taxon>Liliopsida</taxon>
        <taxon>Poales</taxon>
        <taxon>Poaceae</taxon>
        <taxon>BOP clade</taxon>
        <taxon>Oryzoideae</taxon>
        <taxon>Oryzeae</taxon>
        <taxon>Oryzinae</taxon>
        <taxon>Oryza</taxon>
    </lineage>
</organism>
<dbReference type="AlphaFoldDB" id="A0A0E0C6G4"/>
<sequence>MNRVENWATFKCGFWGLFGHDPNESFQKFGSIQSSPFVFSTRQGVTIGGRKHTPATSVGLRQQAKQQEKGCHGSNDVDEPLALGSIYSSSPMPPLSLSLFVDPALLPSPTLVVVPTLSHLPTQLVVSSTQPHFIIVPALSSSSSQVPQPPPSLLSVLAQVLMNHLTGTKNHVLYYAYIEMCRQLNPQGLFNGRHGGGGGGGGGEDALTLTLGSIYSSAPMPPPSPSRVVTPTPPPSSFPVAAPTLLSSPTPVVVPTLLPSPTRPVVFSMQPHFVLVPALPPSSPQVPQPSLSSLSAPGSTRHRRNSPRSSLVAPPSNRRRLNNPDEGQSPRGRGEEANGDNGVLVMATSFPWVTSADLPVLHYTLESLLLKGITSVEGKATCNRFSAEAPIAYDLDAKFREVRDYVAANIHIMDDRAPEHWMCPRLPDCGSCGKKACMWPQIPNKKREINWLFLFLGQMLGCCTLEGLKFFCKKPRIPRITALAPRTACCTMLTLRCAGSSTHRGRSISD</sequence>
<evidence type="ECO:0000259" key="2">
    <source>
        <dbReference type="Pfam" id="PF23324"/>
    </source>
</evidence>
<protein>
    <recommendedName>
        <fullName evidence="2">DUF7086 domain-containing protein</fullName>
    </recommendedName>
</protein>
<feature type="domain" description="DUF7086" evidence="2">
    <location>
        <begin position="366"/>
        <end position="495"/>
    </location>
</feature>
<dbReference type="HOGENOM" id="CLU_534627_0_0_1"/>
<keyword evidence="4" id="KW-1185">Reference proteome</keyword>
<dbReference type="InterPro" id="IPR055513">
    <property type="entry name" value="DUF7086"/>
</dbReference>
<dbReference type="PANTHER" id="PTHR34272:SF3">
    <property type="entry name" value="OS01G0693100 PROTEIN"/>
    <property type="match status" value="1"/>
</dbReference>
<proteinExistence type="predicted"/>
<name>A0A0E0C6G4_9ORYZ</name>
<accession>A0A0E0C6G4</accession>
<dbReference type="Gramene" id="OMERI01G25080.1">
    <property type="protein sequence ID" value="OMERI01G25080.1"/>
    <property type="gene ID" value="OMERI01G25080"/>
</dbReference>
<reference evidence="3" key="1">
    <citation type="submission" date="2015-04" db="UniProtKB">
        <authorList>
            <consortium name="EnsemblPlants"/>
        </authorList>
    </citation>
    <scope>IDENTIFICATION</scope>
</reference>